<dbReference type="Pfam" id="PF07949">
    <property type="entry name" value="YbbR"/>
    <property type="match status" value="1"/>
</dbReference>
<dbReference type="RefSeq" id="WP_013485496.1">
    <property type="nucleotide sequence ID" value="NC_014828.1"/>
</dbReference>
<dbReference type="STRING" id="663278.Ethha_1606"/>
<name>E6U8Q6_ETHHY</name>
<dbReference type="KEGG" id="eha:Ethha_1606"/>
<evidence type="ECO:0000313" key="2">
    <source>
        <dbReference type="EMBL" id="ADU27141.1"/>
    </source>
</evidence>
<keyword evidence="3" id="KW-1185">Reference proteome</keyword>
<dbReference type="AlphaFoldDB" id="E6U8Q6"/>
<dbReference type="InterPro" id="IPR053154">
    <property type="entry name" value="c-di-AMP_regulator"/>
</dbReference>
<keyword evidence="1" id="KW-0472">Membrane</keyword>
<dbReference type="eggNOG" id="COG4856">
    <property type="taxonomic scope" value="Bacteria"/>
</dbReference>
<evidence type="ECO:0000313" key="3">
    <source>
        <dbReference type="Proteomes" id="UP000001551"/>
    </source>
</evidence>
<dbReference type="Gene3D" id="2.170.120.40">
    <property type="entry name" value="YbbR-like domain"/>
    <property type="match status" value="1"/>
</dbReference>
<gene>
    <name evidence="2" type="ordered locus">Ethha_1606</name>
</gene>
<reference evidence="2 3" key="1">
    <citation type="submission" date="2010-12" db="EMBL/GenBank/DDBJ databases">
        <title>Complete sequence of Ethanoligenens harbinense YUAN-3.</title>
        <authorList>
            <person name="Lucas S."/>
            <person name="Copeland A."/>
            <person name="Lapidus A."/>
            <person name="Cheng J.-F."/>
            <person name="Bruce D."/>
            <person name="Goodwin L."/>
            <person name="Pitluck S."/>
            <person name="Chertkov O."/>
            <person name="Misra M."/>
            <person name="Detter J.C."/>
            <person name="Han C."/>
            <person name="Tapia R."/>
            <person name="Land M."/>
            <person name="Hauser L."/>
            <person name="Jeffries C."/>
            <person name="Kyrpides N."/>
            <person name="Ivanova N."/>
            <person name="Mikhailova N."/>
            <person name="Wang A."/>
            <person name="Mouttaki H."/>
            <person name="He Z."/>
            <person name="Zhou J."/>
            <person name="Hemme C.L."/>
            <person name="Woyke T."/>
        </authorList>
    </citation>
    <scope>NUCLEOTIDE SEQUENCE [LARGE SCALE GENOMIC DNA]</scope>
    <source>
        <strain evidence="3">DSM 18485 / JCM 12961 / CGMCC 1.5033 / YUAN-3</strain>
    </source>
</reference>
<evidence type="ECO:0000256" key="1">
    <source>
        <dbReference type="SAM" id="Phobius"/>
    </source>
</evidence>
<keyword evidence="1" id="KW-1133">Transmembrane helix</keyword>
<dbReference type="EMBL" id="CP002400">
    <property type="protein sequence ID" value="ADU27141.1"/>
    <property type="molecule type" value="Genomic_DNA"/>
</dbReference>
<feature type="transmembrane region" description="Helical" evidence="1">
    <location>
        <begin position="15"/>
        <end position="36"/>
    </location>
</feature>
<proteinExistence type="predicted"/>
<keyword evidence="1" id="KW-0812">Transmembrane</keyword>
<dbReference type="HOGENOM" id="CLU_051130_1_0_9"/>
<dbReference type="Proteomes" id="UP000001551">
    <property type="component" value="Chromosome"/>
</dbReference>
<dbReference type="InterPro" id="IPR012505">
    <property type="entry name" value="YbbR"/>
</dbReference>
<accession>E6U8Q6</accession>
<protein>
    <submittedName>
        <fullName evidence="2">YbbR family protein</fullName>
    </submittedName>
</protein>
<dbReference type="PANTHER" id="PTHR37804">
    <property type="entry name" value="CDAA REGULATORY PROTEIN CDAR"/>
    <property type="match status" value="1"/>
</dbReference>
<dbReference type="Gene3D" id="2.170.120.30">
    <property type="match status" value="2"/>
</dbReference>
<sequence length="416" mass="44114">MNDKGFFYRLMHNTLFLRIVSVAAAFVIWFVVVVSVSPGYTRTVSGIPVTIDTKSGFLADAGLGLVDKLNQNISIDVSGPRTTIGRLSAKDFSVTPDVTPVTKSGSYTLQLNASLKTPDSQIHIRSISPSQIQIRFDTVASKTFPVNVRVQNSKVADGYVMETATASPKEIIVSGPSAEVAQVAQVRADVDMGNGVNATYKTKAGLQLIDASGSVLNLAHVKLSVSSVSVTVPVFKAGTVPLKVNFSNLPAGFDTKNMQYTVSPDMLHIAGSAQEIDSLTQINLGTIDFRTLSLTNKIVLPVTLTGTLQNLDNLSSATVSIDLLDTVTQAVNTQDIQVVNVPSGYRVQLRTKQINGIQLYGPAAQMATPAAVTAVVDMSTALNGTGQYVVPVTISTPSGFWATGNYTAVVQVSKTK</sequence>
<dbReference type="PANTHER" id="PTHR37804:SF1">
    <property type="entry name" value="CDAA REGULATORY PROTEIN CDAR"/>
    <property type="match status" value="1"/>
</dbReference>
<organism evidence="2 3">
    <name type="scientific">Ethanoligenens harbinense (strain DSM 18485 / JCM 12961 / CGMCC 1.5033 / YUAN-3)</name>
    <dbReference type="NCBI Taxonomy" id="663278"/>
    <lineage>
        <taxon>Bacteria</taxon>
        <taxon>Bacillati</taxon>
        <taxon>Bacillota</taxon>
        <taxon>Clostridia</taxon>
        <taxon>Eubacteriales</taxon>
        <taxon>Oscillospiraceae</taxon>
        <taxon>Ethanoligenens</taxon>
    </lineage>
</organism>